<dbReference type="GO" id="GO:0051603">
    <property type="term" value="P:proteolysis involved in protein catabolic process"/>
    <property type="evidence" value="ECO:0007669"/>
    <property type="project" value="InterPro"/>
</dbReference>
<proteinExistence type="predicted"/>
<name>A0AAV1CZE4_OLDCO</name>
<keyword evidence="2" id="KW-0812">Transmembrane</keyword>
<evidence type="ECO:0000256" key="2">
    <source>
        <dbReference type="SAM" id="Phobius"/>
    </source>
</evidence>
<reference evidence="3" key="1">
    <citation type="submission" date="2023-03" db="EMBL/GenBank/DDBJ databases">
        <authorList>
            <person name="Julca I."/>
        </authorList>
    </citation>
    <scope>NUCLEOTIDE SEQUENCE</scope>
</reference>
<protein>
    <submittedName>
        <fullName evidence="3">OLC1v1037780C4</fullName>
    </submittedName>
</protein>
<dbReference type="AlphaFoldDB" id="A0AAV1CZE4"/>
<evidence type="ECO:0000313" key="3">
    <source>
        <dbReference type="EMBL" id="CAI9100643.1"/>
    </source>
</evidence>
<gene>
    <name evidence="3" type="ORF">OLC1_LOCUS10417</name>
</gene>
<dbReference type="SUPFAM" id="SSF56235">
    <property type="entry name" value="N-terminal nucleophile aminohydrolases (Ntn hydrolases)"/>
    <property type="match status" value="1"/>
</dbReference>
<dbReference type="Gene3D" id="3.60.20.10">
    <property type="entry name" value="Glutamine Phosphoribosylpyrophosphate, subunit 1, domain 1"/>
    <property type="match status" value="1"/>
</dbReference>
<dbReference type="InterPro" id="IPR029055">
    <property type="entry name" value="Ntn_hydrolases_N"/>
</dbReference>
<dbReference type="GO" id="GO:0005839">
    <property type="term" value="C:proteasome core complex"/>
    <property type="evidence" value="ECO:0007669"/>
    <property type="project" value="InterPro"/>
</dbReference>
<keyword evidence="2" id="KW-0472">Membrane</keyword>
<evidence type="ECO:0000313" key="4">
    <source>
        <dbReference type="Proteomes" id="UP001161247"/>
    </source>
</evidence>
<dbReference type="Pfam" id="PF00227">
    <property type="entry name" value="Proteasome"/>
    <property type="match status" value="1"/>
</dbReference>
<feature type="transmembrane region" description="Helical" evidence="2">
    <location>
        <begin position="298"/>
        <end position="319"/>
    </location>
</feature>
<dbReference type="Proteomes" id="UP001161247">
    <property type="component" value="Chromosome 3"/>
</dbReference>
<keyword evidence="4" id="KW-1185">Reference proteome</keyword>
<dbReference type="InterPro" id="IPR001353">
    <property type="entry name" value="Proteasome_sua/b"/>
</dbReference>
<evidence type="ECO:0000256" key="1">
    <source>
        <dbReference type="SAM" id="MobiDB-lite"/>
    </source>
</evidence>
<accession>A0AAV1CZE4</accession>
<organism evidence="3 4">
    <name type="scientific">Oldenlandia corymbosa var. corymbosa</name>
    <dbReference type="NCBI Taxonomy" id="529605"/>
    <lineage>
        <taxon>Eukaryota</taxon>
        <taxon>Viridiplantae</taxon>
        <taxon>Streptophyta</taxon>
        <taxon>Embryophyta</taxon>
        <taxon>Tracheophyta</taxon>
        <taxon>Spermatophyta</taxon>
        <taxon>Magnoliopsida</taxon>
        <taxon>eudicotyledons</taxon>
        <taxon>Gunneridae</taxon>
        <taxon>Pentapetalae</taxon>
        <taxon>asterids</taxon>
        <taxon>lamiids</taxon>
        <taxon>Gentianales</taxon>
        <taxon>Rubiaceae</taxon>
        <taxon>Rubioideae</taxon>
        <taxon>Spermacoceae</taxon>
        <taxon>Hedyotis-Oldenlandia complex</taxon>
        <taxon>Oldenlandia</taxon>
    </lineage>
</organism>
<dbReference type="EMBL" id="OX459120">
    <property type="protein sequence ID" value="CAI9100643.1"/>
    <property type="molecule type" value="Genomic_DNA"/>
</dbReference>
<feature type="region of interest" description="Disordered" evidence="1">
    <location>
        <begin position="1"/>
        <end position="45"/>
    </location>
</feature>
<sequence length="359" mass="40572">MPTGSSQAGRYRKASGQSSKASSRARKISGRSRIPTAKNLRSNDGESEELECPVWDYQPHLVSRGMVMNPHKIKPFTRELNDFSFWEDKGLPALGIRLREGILFAVNHAQPDVCDTVIFPNRDLAATISGGKVEDCAQLLRDLKEQCDAVMPEHMDFKMLLQLMTQTLSCRLEVGLVAGWDSASDGPALYRVDGMGGYIRGEILATGSGFRLLYSSMNIEFQISSKISFPDRKFELAEVLDRPSEYEKYWNWSAWSPHEAAKWAIRNICWTAANAEHGFDYVTSMFAVLTCYSLHVTMIWSFSFSDGVFCSLLFSVYFLGRGTVTTLFPGKPVEEFVKNCVMPARRFKGLWNDPHRKRK</sequence>
<keyword evidence="2" id="KW-1133">Transmembrane helix</keyword>